<keyword evidence="2" id="KW-0223">Dioxygenase</keyword>
<keyword evidence="2" id="KW-0560">Oxidoreductase</keyword>
<evidence type="ECO:0000313" key="3">
    <source>
        <dbReference type="Proteomes" id="UP000652219"/>
    </source>
</evidence>
<dbReference type="AlphaFoldDB" id="A0A8H6J0A9"/>
<evidence type="ECO:0000259" key="1">
    <source>
        <dbReference type="Pfam" id="PF24809"/>
    </source>
</evidence>
<evidence type="ECO:0000313" key="2">
    <source>
        <dbReference type="EMBL" id="KAF6803775.1"/>
    </source>
</evidence>
<proteinExistence type="predicted"/>
<sequence length="652" mass="73939">MPLQDPTPGALVARFSWELEAAHQDQADDSEEFSRVQAGLREEVERKNKEGRREIERIVAQFSPEKNYDEIALRETENELRQTMKNFQALFPGQAAQDVRPTSWEDVQHAVSNVQKQWETRQKDSTTGRIRDGFRRMCNTFNNHSTALKMLPSETEWVSVIAGSVSMIIKAAANHNKITEAFTSGIVVINDAVGLVRQGHVYETDEIRQLTMRLYSHVFKYLAHFIRWFSDWHGSRRRLALSFNENLALEFRDDLDRVVETSRVLSQHVQRYAAVDVRINRIIGEETNENLRYLTSVFEAEQRDSRLQARVIADMVEQRVQVRLQSTTENVRATVKSDMEEYFNRMLSGIVGQSMTNLLAHNDNSRLIEASSMDTHEPTSSTATEMVLRRVTEMDTQTRHLERYFERSDVAPIPDPAQAVVADASFVARLNSFTTSEESQVLYAHARYRPEGHRRLRESLAAYASLARGAGVHVVSHFCELPVDEPPEHRTREAIGLTGLLYSLIRQIVGFLPVGLDSGDDVPLPGDVLTLDGTLRTWDNALSLFSRLAGSLNLPLLLFVVDGLNLFENDSEHSTDEELEGLVYVLMDLVERSAAQGHIVKVLFSTTGPCDALSRKVDDSDQLLCNMGTSRRPDHLRGRHRVSYPGESDSEN</sequence>
<dbReference type="Pfam" id="PF24809">
    <property type="entry name" value="DUF7708"/>
    <property type="match status" value="1"/>
</dbReference>
<dbReference type="GO" id="GO:0051213">
    <property type="term" value="F:dioxygenase activity"/>
    <property type="evidence" value="ECO:0007669"/>
    <property type="project" value="UniProtKB-KW"/>
</dbReference>
<keyword evidence="3" id="KW-1185">Reference proteome</keyword>
<reference evidence="2 3" key="1">
    <citation type="journal article" date="2020" name="Phytopathology">
        <title>Genome Sequence Resources of Colletotrichum truncatum, C. plurivorum, C. musicola, and C. sojae: Four Species Pathogenic to Soybean (Glycine max).</title>
        <authorList>
            <person name="Rogerio F."/>
            <person name="Boufleur T.R."/>
            <person name="Ciampi-Guillardi M."/>
            <person name="Sukno S.A."/>
            <person name="Thon M.R."/>
            <person name="Massola Junior N.S."/>
            <person name="Baroncelli R."/>
        </authorList>
    </citation>
    <scope>NUCLEOTIDE SEQUENCE [LARGE SCALE GENOMIC DNA]</scope>
    <source>
        <strain evidence="2 3">LFN0009</strain>
    </source>
</reference>
<dbReference type="Proteomes" id="UP000652219">
    <property type="component" value="Unassembled WGS sequence"/>
</dbReference>
<name>A0A8H6J0A9_9PEZI</name>
<dbReference type="InterPro" id="IPR056125">
    <property type="entry name" value="DUF7708"/>
</dbReference>
<gene>
    <name evidence="2" type="ORF">CSOJ01_10672</name>
</gene>
<accession>A0A8H6J0A9</accession>
<comment type="caution">
    <text evidence="2">The sequence shown here is derived from an EMBL/GenBank/DDBJ whole genome shotgun (WGS) entry which is preliminary data.</text>
</comment>
<dbReference type="PANTHER" id="PTHR40619:SF3">
    <property type="entry name" value="FUNGAL STAND N-TERMINAL GOODBYE DOMAIN-CONTAINING PROTEIN"/>
    <property type="match status" value="1"/>
</dbReference>
<feature type="domain" description="DUF7708" evidence="1">
    <location>
        <begin position="135"/>
        <end position="269"/>
    </location>
</feature>
<dbReference type="PANTHER" id="PTHR40619">
    <property type="entry name" value="FUNGAL STAND N-TERMINAL GOODBYE DOMAIN-CONTAINING PROTEIN"/>
    <property type="match status" value="1"/>
</dbReference>
<dbReference type="EMBL" id="WIGN01000228">
    <property type="protein sequence ID" value="KAF6803775.1"/>
    <property type="molecule type" value="Genomic_DNA"/>
</dbReference>
<protein>
    <submittedName>
        <fullName evidence="2">Phytanoyl- dioxygenase family protein</fullName>
    </submittedName>
</protein>
<organism evidence="2 3">
    <name type="scientific">Colletotrichum sojae</name>
    <dbReference type="NCBI Taxonomy" id="2175907"/>
    <lineage>
        <taxon>Eukaryota</taxon>
        <taxon>Fungi</taxon>
        <taxon>Dikarya</taxon>
        <taxon>Ascomycota</taxon>
        <taxon>Pezizomycotina</taxon>
        <taxon>Sordariomycetes</taxon>
        <taxon>Hypocreomycetidae</taxon>
        <taxon>Glomerellales</taxon>
        <taxon>Glomerellaceae</taxon>
        <taxon>Colletotrichum</taxon>
        <taxon>Colletotrichum orchidearum species complex</taxon>
    </lineage>
</organism>